<dbReference type="InterPro" id="IPR050951">
    <property type="entry name" value="Retrovirus_Pol_polyprotein"/>
</dbReference>
<dbReference type="PANTHER" id="PTHR37984">
    <property type="entry name" value="PROTEIN CBG26694"/>
    <property type="match status" value="1"/>
</dbReference>
<reference evidence="2" key="1">
    <citation type="submission" date="2021-10" db="EMBL/GenBank/DDBJ databases">
        <title>Tropical sea cucumber genome reveals ecological adaptation and Cuvierian tubules defense mechanism.</title>
        <authorList>
            <person name="Chen T."/>
        </authorList>
    </citation>
    <scope>NUCLEOTIDE SEQUENCE</scope>
    <source>
        <strain evidence="2">Nanhai2018</strain>
        <tissue evidence="2">Muscle</tissue>
    </source>
</reference>
<dbReference type="EMBL" id="JAIZAY010000215">
    <property type="protein sequence ID" value="KAJ8018722.1"/>
    <property type="molecule type" value="Genomic_DNA"/>
</dbReference>
<sequence>MKEKIHAGHLGINSCLRRARELIFWPSMSSEIRQFVESCGTGAAFSDKQASKPLFMHPVPGRPCEKVGSDLFTFSGRDYLITVDYY</sequence>
<organism evidence="2 3">
    <name type="scientific">Holothuria leucospilota</name>
    <name type="common">Black long sea cucumber</name>
    <name type="synonym">Mertensiothuria leucospilota</name>
    <dbReference type="NCBI Taxonomy" id="206669"/>
    <lineage>
        <taxon>Eukaryota</taxon>
        <taxon>Metazoa</taxon>
        <taxon>Echinodermata</taxon>
        <taxon>Eleutherozoa</taxon>
        <taxon>Echinozoa</taxon>
        <taxon>Holothuroidea</taxon>
        <taxon>Aspidochirotacea</taxon>
        <taxon>Aspidochirotida</taxon>
        <taxon>Holothuriidae</taxon>
        <taxon>Holothuria</taxon>
    </lineage>
</organism>
<evidence type="ECO:0000313" key="3">
    <source>
        <dbReference type="Proteomes" id="UP001152320"/>
    </source>
</evidence>
<dbReference type="PANTHER" id="PTHR37984:SF8">
    <property type="entry name" value="CCHC-TYPE DOMAIN-CONTAINING PROTEIN"/>
    <property type="match status" value="1"/>
</dbReference>
<feature type="domain" description="Integrase zinc-binding" evidence="1">
    <location>
        <begin position="6"/>
        <end position="40"/>
    </location>
</feature>
<keyword evidence="3" id="KW-1185">Reference proteome</keyword>
<name>A0A9Q1BBT3_HOLLE</name>
<dbReference type="Proteomes" id="UP001152320">
    <property type="component" value="Unassembled WGS sequence"/>
</dbReference>
<gene>
    <name evidence="2" type="ORF">HOLleu_43135</name>
</gene>
<evidence type="ECO:0000313" key="2">
    <source>
        <dbReference type="EMBL" id="KAJ8018722.1"/>
    </source>
</evidence>
<dbReference type="Pfam" id="PF17921">
    <property type="entry name" value="Integrase_H2C2"/>
    <property type="match status" value="1"/>
</dbReference>
<dbReference type="AlphaFoldDB" id="A0A9Q1BBT3"/>
<proteinExistence type="predicted"/>
<protein>
    <recommendedName>
        <fullName evidence="1">Integrase zinc-binding domain-containing protein</fullName>
    </recommendedName>
</protein>
<accession>A0A9Q1BBT3</accession>
<dbReference type="Gene3D" id="1.10.340.70">
    <property type="match status" value="1"/>
</dbReference>
<dbReference type="OrthoDB" id="2286242at2759"/>
<comment type="caution">
    <text evidence="2">The sequence shown here is derived from an EMBL/GenBank/DDBJ whole genome shotgun (WGS) entry which is preliminary data.</text>
</comment>
<evidence type="ECO:0000259" key="1">
    <source>
        <dbReference type="Pfam" id="PF17921"/>
    </source>
</evidence>
<dbReference type="InterPro" id="IPR041588">
    <property type="entry name" value="Integrase_H2C2"/>
</dbReference>